<dbReference type="RefSeq" id="WP_007000854.1">
    <property type="nucleotide sequence ID" value="NZ_JH992955.1"/>
</dbReference>
<accession>K9EJ73</accession>
<evidence type="ECO:0000313" key="4">
    <source>
        <dbReference type="Proteomes" id="UP000009888"/>
    </source>
</evidence>
<feature type="compositionally biased region" description="Polar residues" evidence="1">
    <location>
        <begin position="51"/>
        <end position="69"/>
    </location>
</feature>
<dbReference type="SUPFAM" id="SSF82171">
    <property type="entry name" value="DPP6 N-terminal domain-like"/>
    <property type="match status" value="1"/>
</dbReference>
<proteinExistence type="predicted"/>
<evidence type="ECO:0000256" key="1">
    <source>
        <dbReference type="SAM" id="MobiDB-lite"/>
    </source>
</evidence>
<feature type="signal peptide" evidence="2">
    <location>
        <begin position="1"/>
        <end position="32"/>
    </location>
</feature>
<evidence type="ECO:0000256" key="2">
    <source>
        <dbReference type="SAM" id="SignalP"/>
    </source>
</evidence>
<reference evidence="3 4" key="1">
    <citation type="submission" date="2012-09" db="EMBL/GenBank/DDBJ databases">
        <title>The Genome Sequence of Actinobaculum massiliae ACS-171-V-COL2.</title>
        <authorList>
            <consortium name="The Broad Institute Genome Sequencing Platform"/>
            <person name="Earl A."/>
            <person name="Ward D."/>
            <person name="Feldgarden M."/>
            <person name="Gevers D."/>
            <person name="Saerens B."/>
            <person name="Vaneechoutte M."/>
            <person name="Walker B."/>
            <person name="Young S.K."/>
            <person name="Zeng Q."/>
            <person name="Gargeya S."/>
            <person name="Fitzgerald M."/>
            <person name="Haas B."/>
            <person name="Abouelleil A."/>
            <person name="Alvarado L."/>
            <person name="Arachchi H.M."/>
            <person name="Berlin A."/>
            <person name="Chapman S.B."/>
            <person name="Goldberg J."/>
            <person name="Griggs A."/>
            <person name="Gujja S."/>
            <person name="Hansen M."/>
            <person name="Howarth C."/>
            <person name="Imamovic A."/>
            <person name="Larimer J."/>
            <person name="McCowen C."/>
            <person name="Montmayeur A."/>
            <person name="Murphy C."/>
            <person name="Neiman D."/>
            <person name="Pearson M."/>
            <person name="Priest M."/>
            <person name="Roberts A."/>
            <person name="Saif S."/>
            <person name="Shea T."/>
            <person name="Sisk P."/>
            <person name="Sykes S."/>
            <person name="Wortman J."/>
            <person name="Nusbaum C."/>
            <person name="Birren B."/>
        </authorList>
    </citation>
    <scope>NUCLEOTIDE SEQUENCE [LARGE SCALE GENOMIC DNA]</scope>
    <source>
        <strain evidence="4">ACS-171-V-Col2</strain>
    </source>
</reference>
<keyword evidence="4" id="KW-1185">Reference proteome</keyword>
<dbReference type="PATRIC" id="fig|883066.3.peg.665"/>
<name>K9EJ73_9ACTO</name>
<gene>
    <name evidence="3" type="ORF">HMPREF9233_00648</name>
</gene>
<dbReference type="AlphaFoldDB" id="K9EJ73"/>
<sequence length="417" mass="43698">MKHSPSRKYSLSPASRASRAALFLLPLAVVLGGCSSPQVTPTPSVSAAPEVSTTPTAGAESSATPSSADWSAAPREVWRWKGEDLLQVTASADGKSLLAQRSDGTAVILDGATGEAADTELPAGNQAEDQPVWQTADGDYLTVAGDQSRWVLASYGGAAGEAQVYAPELDELDEIYTVKGTAAYVTSAYNAQTGQVMVADGTEGKFQWHLYDGGDGKLVAEGPATFGRQQVIVPVTGGFWFPSGGFYVEQSGKKGKTEKNDASAAIVPMNTNEPPAISIYEGFQAASNFLSDPDISNKSLPMDISRAEALTYAVGTQVSGREAVSFDGRRYMLPTGLQGEETSAALTMAQIPSDFRGFTYTVANFAKPQSPTGTVRYWKVGDGGEVAWELPGSAVYFAGGSLILQDGNDLVGYAPAK</sequence>
<evidence type="ECO:0000313" key="3">
    <source>
        <dbReference type="EMBL" id="EKU95861.1"/>
    </source>
</evidence>
<keyword evidence="2" id="KW-0732">Signal</keyword>
<organism evidence="3 4">
    <name type="scientific">Actinobaculum massiliense ACS-171-V-Col2</name>
    <dbReference type="NCBI Taxonomy" id="883066"/>
    <lineage>
        <taxon>Bacteria</taxon>
        <taxon>Bacillati</taxon>
        <taxon>Actinomycetota</taxon>
        <taxon>Actinomycetes</taxon>
        <taxon>Actinomycetales</taxon>
        <taxon>Actinomycetaceae</taxon>
        <taxon>Actinobaculum</taxon>
    </lineage>
</organism>
<feature type="region of interest" description="Disordered" evidence="1">
    <location>
        <begin position="38"/>
        <end position="73"/>
    </location>
</feature>
<dbReference type="EMBL" id="AGWL01000002">
    <property type="protein sequence ID" value="EKU95861.1"/>
    <property type="molecule type" value="Genomic_DNA"/>
</dbReference>
<protein>
    <submittedName>
        <fullName evidence="3">Uncharacterized protein</fullName>
    </submittedName>
</protein>
<dbReference type="HOGENOM" id="CLU_658306_0_0_11"/>
<feature type="chain" id="PRO_5038587257" evidence="2">
    <location>
        <begin position="33"/>
        <end position="417"/>
    </location>
</feature>
<dbReference type="PROSITE" id="PS51257">
    <property type="entry name" value="PROKAR_LIPOPROTEIN"/>
    <property type="match status" value="1"/>
</dbReference>
<dbReference type="Proteomes" id="UP000009888">
    <property type="component" value="Unassembled WGS sequence"/>
</dbReference>
<comment type="caution">
    <text evidence="3">The sequence shown here is derived from an EMBL/GenBank/DDBJ whole genome shotgun (WGS) entry which is preliminary data.</text>
</comment>